<dbReference type="Proteomes" id="UP000596742">
    <property type="component" value="Unassembled WGS sequence"/>
</dbReference>
<protein>
    <submittedName>
        <fullName evidence="18">ATP-dependent RNA helicase DHX8/PRP22</fullName>
        <ecNumber evidence="18">3.6.4.13</ecNumber>
    </submittedName>
</protein>
<keyword evidence="2" id="KW-0479">Metal-binding</keyword>
<dbReference type="CDD" id="cd20335">
    <property type="entry name" value="BRcat_RBR"/>
    <property type="match status" value="1"/>
</dbReference>
<dbReference type="EMBL" id="UYJE01001984">
    <property type="protein sequence ID" value="VDI06881.1"/>
    <property type="molecule type" value="Genomic_DNA"/>
</dbReference>
<evidence type="ECO:0000259" key="16">
    <source>
        <dbReference type="PROSITE" id="PS51194"/>
    </source>
</evidence>
<dbReference type="GO" id="GO:0016740">
    <property type="term" value="F:transferase activity"/>
    <property type="evidence" value="ECO:0007669"/>
    <property type="project" value="UniProtKB-KW"/>
</dbReference>
<evidence type="ECO:0000256" key="1">
    <source>
        <dbReference type="ARBA" id="ARBA00022679"/>
    </source>
</evidence>
<name>A0A8B6CNP9_MYTGA</name>
<dbReference type="SUPFAM" id="SSF54928">
    <property type="entry name" value="RNA-binding domain, RBD"/>
    <property type="match status" value="1"/>
</dbReference>
<evidence type="ECO:0000256" key="2">
    <source>
        <dbReference type="ARBA" id="ARBA00022723"/>
    </source>
</evidence>
<dbReference type="Pfam" id="PF00271">
    <property type="entry name" value="Helicase_C"/>
    <property type="match status" value="1"/>
</dbReference>
<evidence type="ECO:0000256" key="10">
    <source>
        <dbReference type="ARBA" id="ARBA00022840"/>
    </source>
</evidence>
<feature type="domain" description="RRM" evidence="14">
    <location>
        <begin position="993"/>
        <end position="1086"/>
    </location>
</feature>
<dbReference type="InterPro" id="IPR017907">
    <property type="entry name" value="Znf_RING_CS"/>
</dbReference>
<dbReference type="PROSITE" id="PS50102">
    <property type="entry name" value="RRM"/>
    <property type="match status" value="1"/>
</dbReference>
<keyword evidence="12" id="KW-0694">RNA-binding</keyword>
<dbReference type="SUPFAM" id="SSF57850">
    <property type="entry name" value="RING/U-box"/>
    <property type="match status" value="3"/>
</dbReference>
<dbReference type="OrthoDB" id="10009520at2759"/>
<dbReference type="Gene3D" id="1.20.120.1080">
    <property type="match status" value="1"/>
</dbReference>
<dbReference type="InterPro" id="IPR014001">
    <property type="entry name" value="Helicase_ATP-bd"/>
</dbReference>
<dbReference type="PROSITE" id="PS00690">
    <property type="entry name" value="DEAH_ATP_HELICASE"/>
    <property type="match status" value="1"/>
</dbReference>
<evidence type="ECO:0000313" key="18">
    <source>
        <dbReference type="EMBL" id="VDI06881.1"/>
    </source>
</evidence>
<feature type="compositionally biased region" description="Basic and acidic residues" evidence="13">
    <location>
        <begin position="22"/>
        <end position="36"/>
    </location>
</feature>
<dbReference type="Pfam" id="PF07717">
    <property type="entry name" value="OB_NTP_bind"/>
    <property type="match status" value="1"/>
</dbReference>
<keyword evidence="6" id="KW-0833">Ubl conjugation pathway</keyword>
<dbReference type="InterPro" id="IPR027417">
    <property type="entry name" value="P-loop_NTPase"/>
</dbReference>
<evidence type="ECO:0000313" key="19">
    <source>
        <dbReference type="Proteomes" id="UP000596742"/>
    </source>
</evidence>
<feature type="domain" description="RING-type" evidence="17">
    <location>
        <begin position="1467"/>
        <end position="1681"/>
    </location>
</feature>
<dbReference type="Pfam" id="PF01485">
    <property type="entry name" value="IBR"/>
    <property type="match status" value="1"/>
</dbReference>
<dbReference type="CDD" id="cd22585">
    <property type="entry name" value="Rcat_RBR_DEAH12-like"/>
    <property type="match status" value="1"/>
</dbReference>
<dbReference type="InterPro" id="IPR012677">
    <property type="entry name" value="Nucleotide-bd_a/b_plait_sf"/>
</dbReference>
<dbReference type="InterPro" id="IPR013087">
    <property type="entry name" value="Znf_C2H2_type"/>
</dbReference>
<dbReference type="Gene3D" id="3.30.70.330">
    <property type="match status" value="1"/>
</dbReference>
<dbReference type="Gene3D" id="3.40.50.300">
    <property type="entry name" value="P-loop containing nucleotide triphosphate hydrolases"/>
    <property type="match status" value="2"/>
</dbReference>
<dbReference type="Pfam" id="PF00076">
    <property type="entry name" value="RRM_1"/>
    <property type="match status" value="1"/>
</dbReference>
<dbReference type="InterPro" id="IPR035979">
    <property type="entry name" value="RBD_domain_sf"/>
</dbReference>
<dbReference type="InterPro" id="IPR007502">
    <property type="entry name" value="Helicase-assoc_dom"/>
</dbReference>
<comment type="caution">
    <text evidence="18">The sequence shown here is derived from an EMBL/GenBank/DDBJ whole genome shotgun (WGS) entry which is preliminary data.</text>
</comment>
<keyword evidence="7 18" id="KW-0378">Hydrolase</keyword>
<keyword evidence="19" id="KW-1185">Reference proteome</keyword>
<keyword evidence="9" id="KW-0862">Zinc</keyword>
<evidence type="ECO:0000256" key="8">
    <source>
        <dbReference type="ARBA" id="ARBA00022806"/>
    </source>
</evidence>
<keyword evidence="10" id="KW-0067">ATP-binding</keyword>
<evidence type="ECO:0000256" key="5">
    <source>
        <dbReference type="ARBA" id="ARBA00022771"/>
    </source>
</evidence>
<evidence type="ECO:0000259" key="17">
    <source>
        <dbReference type="PROSITE" id="PS51873"/>
    </source>
</evidence>
<dbReference type="InterPro" id="IPR056245">
    <property type="entry name" value="KH_DEAH11/12"/>
</dbReference>
<dbReference type="PROSITE" id="PS51873">
    <property type="entry name" value="TRIAD"/>
    <property type="match status" value="1"/>
</dbReference>
<dbReference type="PROSITE" id="PS00518">
    <property type="entry name" value="ZF_RING_1"/>
    <property type="match status" value="1"/>
</dbReference>
<keyword evidence="5" id="KW-0863">Zinc-finger</keyword>
<evidence type="ECO:0000256" key="13">
    <source>
        <dbReference type="SAM" id="MobiDB-lite"/>
    </source>
</evidence>
<evidence type="ECO:0000256" key="11">
    <source>
        <dbReference type="ARBA" id="ARBA00038040"/>
    </source>
</evidence>
<dbReference type="Gene3D" id="3.30.40.10">
    <property type="entry name" value="Zinc/RING finger domain, C3HC4 (zinc finger)"/>
    <property type="match status" value="1"/>
</dbReference>
<dbReference type="SMART" id="SM00847">
    <property type="entry name" value="HA2"/>
    <property type="match status" value="1"/>
</dbReference>
<dbReference type="SMART" id="SM00490">
    <property type="entry name" value="HELICc"/>
    <property type="match status" value="1"/>
</dbReference>
<dbReference type="GO" id="GO:0016787">
    <property type="term" value="F:hydrolase activity"/>
    <property type="evidence" value="ECO:0007669"/>
    <property type="project" value="UniProtKB-KW"/>
</dbReference>
<dbReference type="CDD" id="cd17917">
    <property type="entry name" value="DEXHc_RHA-like"/>
    <property type="match status" value="1"/>
</dbReference>
<dbReference type="SMART" id="SM00647">
    <property type="entry name" value="IBR"/>
    <property type="match status" value="2"/>
</dbReference>
<dbReference type="PROSITE" id="PS51194">
    <property type="entry name" value="HELICASE_CTER"/>
    <property type="match status" value="1"/>
</dbReference>
<dbReference type="GO" id="GO:0003723">
    <property type="term" value="F:RNA binding"/>
    <property type="evidence" value="ECO:0007669"/>
    <property type="project" value="UniProtKB-UniRule"/>
</dbReference>
<sequence length="1681" mass="191054">MEYSYGTQGRMAKTSSNQSGRNIERRALREQKTESKKKGQNLYLNIINFDGNEEQLRSLLEKVTRRSFPFKEFRHGNGGANCIAEFSSARQIKEALYDFVTHNKKSNIKIIARQELVKRQISTESQLSQHLDKMTNEASDVLSTHQGQIDSIKNRIDQTGYKKKGFMSMDEFNRVDMVEGEVKALKSKLKEMDLQKKEFRDFLQCTIDKLEKVRETKKIDSELKIIYSAFQVECARLSSALPMYARRTDIISMVTENKVSILLGETGSGKSTQVAQYMYQAGLANTGFIVCTQPRKIAAISLATHVSQEMRTSVGQLVGYKVGMQIRQSHDTKILYMTDHMLLNECLKDENFSAYSCIIVDEAHERSIYTDLLLGMIKKSINNRPDLRVVITSATIDPEVFVDYFGTCPVLSVSGRMFPVDVTWTEDELTSENYEQAALDKTIEVHHSEEKGDVLTFLTSPIEVERCCNAFANALNSETDFICLPLHGRLQPIEQQKVFDPPPKGKRKIVFATNSAETSITIPGIKYVIDTGVAKEMQFDPKRNISALCVTTITKSSADQRKGRAGRTDAGKCFRLYSLDTYNDMARNSRPEILRVHLGHALLKLMELGVVPLDFDFVQAPPREMMDAAMETLESVGAVSNNKITQLGKWIAKLPIDPKFGGFIHDAIKEDVGIEALILSAGCAAGGSIFYRSGSNEEKSKADKLKVRFCHEGGDLMTMLNVYREWHDQPEKTKGAWCSENSINGKSIRGVRETVNEVLNILKNDLGEKPKFKLKLPSDVDKKLQIMLFKTFSRNVCHYLGHEKAGYLVVKKEQQVQLFPASSLKSLGLLPNWIVIEQVLKTSRDFAVNVTTVLDEWIQEAVETNCIQLDLESLSKQRVELLVMFEVGEQVFREFVGPRYSKLRELENSFKETNKEKVIILEASKELGEISLYTQQNCKQDIGTIVRNRVDKLREKMQQDKSEQFLSSTNTGVRVVIGSGLNVGDVLMVDEYKTIFITGIPKFLEERSEEEITKMFERYGKIVKVEKFWKSKNRNNWGKITFEKKEDAERAVNVMREGVDIKARPSVGFQNTDIRGFRTKLQWCRRPSRGFGFVKFTDLTSALRTRITPIAIGGTMVRIKPSKNGSNEVHVANLNPHVNEDVLRQGFMDALGLDPSDIERVSVIRHKVNTPQDMIHICRQRIRKKVEEYVHEGSYDLDLRPPRDADFTFLAFVSFSKTEEGLAACAGMDHGFTMNDQIVTMKADLKTSLMIPKLVYTKYCDIVDKLVEKLSRTENVNIQKKELRNGNMVVNLHSDIVETIIKVKADILMAIKGKVMDIDSHENINKLFTWDGKRLVKTVIDKTDTTVVSDERILSLSVHGKEENQMRAIKMLEEYLQELKTSKSKTLALKGEDKPPGVMKEIMLRYEYDLNKLVQESGVGCIELNHRLHLITLIGQTEAIEKACSLIETMITLVIQKRKEYKLQPTQTRDCMVCFCPIEEGELYRLEACGHPYCKDCVELQFKTDIKNNTIPLTCSGEGCNELWTWKDISKLSVNTGIPINLLVKKATNSFVLQNKKAYKYCPTADCPLIYRVTEKEKLFSCPECEVRICTACQNQFHDGLTCKMVESMKKDDGGLKLWMKQNAGRAKYCPKCSTPIEKIEGCNHMTCRGCNAHICWVCLQYFNSSQECYGHMQRAHSSFV</sequence>
<evidence type="ECO:0000259" key="14">
    <source>
        <dbReference type="PROSITE" id="PS50102"/>
    </source>
</evidence>
<feature type="domain" description="Helicase ATP-binding" evidence="15">
    <location>
        <begin position="251"/>
        <end position="414"/>
    </location>
</feature>
<dbReference type="InterPro" id="IPR011545">
    <property type="entry name" value="DEAD/DEAH_box_helicase_dom"/>
</dbReference>
<evidence type="ECO:0000259" key="15">
    <source>
        <dbReference type="PROSITE" id="PS51192"/>
    </source>
</evidence>
<keyword evidence="3" id="KW-0677">Repeat</keyword>
<dbReference type="GO" id="GO:0034458">
    <property type="term" value="F:3'-5' RNA helicase activity"/>
    <property type="evidence" value="ECO:0007669"/>
    <property type="project" value="TreeGrafter"/>
</dbReference>
<keyword evidence="4" id="KW-0547">Nucleotide-binding</keyword>
<evidence type="ECO:0000256" key="3">
    <source>
        <dbReference type="ARBA" id="ARBA00022737"/>
    </source>
</evidence>
<dbReference type="InterPro" id="IPR001650">
    <property type="entry name" value="Helicase_C-like"/>
</dbReference>
<dbReference type="SMART" id="SM00487">
    <property type="entry name" value="DEXDc"/>
    <property type="match status" value="1"/>
</dbReference>
<evidence type="ECO:0000256" key="6">
    <source>
        <dbReference type="ARBA" id="ARBA00022786"/>
    </source>
</evidence>
<dbReference type="SMART" id="SM00360">
    <property type="entry name" value="RRM"/>
    <property type="match status" value="2"/>
</dbReference>
<dbReference type="Pfam" id="PF22191">
    <property type="entry name" value="IBR_1"/>
    <property type="match status" value="1"/>
</dbReference>
<evidence type="ECO:0000256" key="9">
    <source>
        <dbReference type="ARBA" id="ARBA00022833"/>
    </source>
</evidence>
<dbReference type="InterPro" id="IPR000504">
    <property type="entry name" value="RRM_dom"/>
</dbReference>
<dbReference type="Gene3D" id="1.20.120.1750">
    <property type="match status" value="1"/>
</dbReference>
<proteinExistence type="inferred from homology"/>
<dbReference type="GO" id="GO:0005524">
    <property type="term" value="F:ATP binding"/>
    <property type="evidence" value="ECO:0007669"/>
    <property type="project" value="UniProtKB-KW"/>
</dbReference>
<dbReference type="PANTHER" id="PTHR18934:SF91">
    <property type="entry name" value="PRE-MRNA-SPLICING FACTOR ATP-DEPENDENT RNA HELICASE PRP16"/>
    <property type="match status" value="1"/>
</dbReference>
<comment type="similarity">
    <text evidence="11">Belongs to the DEAD box helicase family. DEAH subfamily. PRP16 sub-subfamily.</text>
</comment>
<organism evidence="18 19">
    <name type="scientific">Mytilus galloprovincialis</name>
    <name type="common">Mediterranean mussel</name>
    <dbReference type="NCBI Taxonomy" id="29158"/>
    <lineage>
        <taxon>Eukaryota</taxon>
        <taxon>Metazoa</taxon>
        <taxon>Spiralia</taxon>
        <taxon>Lophotrochozoa</taxon>
        <taxon>Mollusca</taxon>
        <taxon>Bivalvia</taxon>
        <taxon>Autobranchia</taxon>
        <taxon>Pteriomorphia</taxon>
        <taxon>Mytilida</taxon>
        <taxon>Mytiloidea</taxon>
        <taxon>Mytilidae</taxon>
        <taxon>Mytilinae</taxon>
        <taxon>Mytilus</taxon>
    </lineage>
</organism>
<dbReference type="InterPro" id="IPR002464">
    <property type="entry name" value="DNA/RNA_helicase_DEAH_CS"/>
</dbReference>
<dbReference type="EC" id="3.6.4.13" evidence="18"/>
<dbReference type="PROSITE" id="PS51192">
    <property type="entry name" value="HELICASE_ATP_BIND_1"/>
    <property type="match status" value="1"/>
</dbReference>
<dbReference type="Pfam" id="PF00270">
    <property type="entry name" value="DEAD"/>
    <property type="match status" value="1"/>
</dbReference>
<dbReference type="SUPFAM" id="SSF52540">
    <property type="entry name" value="P-loop containing nucleoside triphosphate hydrolases"/>
    <property type="match status" value="1"/>
</dbReference>
<dbReference type="CDD" id="cd00590">
    <property type="entry name" value="RRM_SF"/>
    <property type="match status" value="1"/>
</dbReference>
<feature type="domain" description="Helicase C-terminal" evidence="16">
    <location>
        <begin position="438"/>
        <end position="609"/>
    </location>
</feature>
<dbReference type="InterPro" id="IPR002867">
    <property type="entry name" value="IBR_dom"/>
</dbReference>
<dbReference type="CDD" id="cd18791">
    <property type="entry name" value="SF2_C_RHA"/>
    <property type="match status" value="1"/>
</dbReference>
<evidence type="ECO:0000256" key="7">
    <source>
        <dbReference type="ARBA" id="ARBA00022801"/>
    </source>
</evidence>
<dbReference type="InterPro" id="IPR044066">
    <property type="entry name" value="TRIAD_supradom"/>
</dbReference>
<dbReference type="InterPro" id="IPR011709">
    <property type="entry name" value="DEAD-box_helicase_OB_fold"/>
</dbReference>
<dbReference type="InterPro" id="IPR013083">
    <property type="entry name" value="Znf_RING/FYVE/PHD"/>
</dbReference>
<dbReference type="PANTHER" id="PTHR18934">
    <property type="entry name" value="ATP-DEPENDENT RNA HELICASE"/>
    <property type="match status" value="1"/>
</dbReference>
<keyword evidence="8 18" id="KW-0347">Helicase</keyword>
<reference evidence="18" key="1">
    <citation type="submission" date="2018-11" db="EMBL/GenBank/DDBJ databases">
        <authorList>
            <person name="Alioto T."/>
            <person name="Alioto T."/>
        </authorList>
    </citation>
    <scope>NUCLEOTIDE SEQUENCE</scope>
</reference>
<evidence type="ECO:0000256" key="12">
    <source>
        <dbReference type="PROSITE-ProRule" id="PRU00176"/>
    </source>
</evidence>
<dbReference type="GO" id="GO:0008270">
    <property type="term" value="F:zinc ion binding"/>
    <property type="evidence" value="ECO:0007669"/>
    <property type="project" value="UniProtKB-KW"/>
</dbReference>
<dbReference type="PROSITE" id="PS00028">
    <property type="entry name" value="ZINC_FINGER_C2H2_1"/>
    <property type="match status" value="1"/>
</dbReference>
<evidence type="ECO:0000256" key="4">
    <source>
        <dbReference type="ARBA" id="ARBA00022741"/>
    </source>
</evidence>
<gene>
    <name evidence="18" type="ORF">MGAL_10B085001</name>
</gene>
<accession>A0A8B6CNP9</accession>
<keyword evidence="1" id="KW-0808">Transferase</keyword>
<feature type="region of interest" description="Disordered" evidence="13">
    <location>
        <begin position="1"/>
        <end position="36"/>
    </location>
</feature>
<dbReference type="Pfam" id="PF24471">
    <property type="entry name" value="KH_DEAH11"/>
    <property type="match status" value="1"/>
</dbReference>